<accession>A0A508BIH9</accession>
<protein>
    <submittedName>
        <fullName evidence="10">Diacylglycerol kinase</fullName>
    </submittedName>
</protein>
<dbReference type="Gene3D" id="2.60.200.40">
    <property type="match status" value="1"/>
</dbReference>
<keyword evidence="6" id="KW-0067">ATP-binding</keyword>
<proteinExistence type="inferred from homology"/>
<keyword evidence="7" id="KW-0443">Lipid metabolism</keyword>
<comment type="cofactor">
    <cofactor evidence="1">
        <name>Mg(2+)</name>
        <dbReference type="ChEBI" id="CHEBI:18420"/>
    </cofactor>
</comment>
<sequence>MRIALLSNPSSGRGRHAAADDVARRILTGAGHEVLHVRGSSYEQARDAGRALLGDGPHRNVEALVVVGGDGMVHLGVDIVATTGVPLGIVATGTGNDIARHFGLPSRDAEASARLINQALSGKGSITAVDAIYASRPDGTLLAPQRRWSLAVVSAGVDAAVNARANTLSWPAREGRYVRAFTAELATLAPYGYRVTTDEGTWEGPALLLAVANTRYVGGGMDLAPQADPADGLLEVLRLDPVGRTHLLALFRRLFRGTHLTDPAVHVERSCTVTIEALAERTGRDRGLRPPPHPFADGEPLAELPLRLEAVPDAVRLLLPAPGRSGP</sequence>
<dbReference type="Pfam" id="PF00781">
    <property type="entry name" value="DAGK_cat"/>
    <property type="match status" value="1"/>
</dbReference>
<dbReference type="GO" id="GO:0004143">
    <property type="term" value="F:ATP-dependent diacylglycerol kinase activity"/>
    <property type="evidence" value="ECO:0007669"/>
    <property type="project" value="TreeGrafter"/>
</dbReference>
<evidence type="ECO:0000256" key="8">
    <source>
        <dbReference type="ARBA" id="ARBA00023264"/>
    </source>
</evidence>
<organism evidence="10 11">
    <name type="scientific">Actinomyces oris</name>
    <dbReference type="NCBI Taxonomy" id="544580"/>
    <lineage>
        <taxon>Bacteria</taxon>
        <taxon>Bacillati</taxon>
        <taxon>Actinomycetota</taxon>
        <taxon>Actinomycetes</taxon>
        <taxon>Actinomycetales</taxon>
        <taxon>Actinomycetaceae</taxon>
        <taxon>Actinomyces</taxon>
    </lineage>
</organism>
<feature type="domain" description="DAGKc" evidence="9">
    <location>
        <begin position="1"/>
        <end position="138"/>
    </location>
</feature>
<keyword evidence="3" id="KW-0808">Transferase</keyword>
<dbReference type="GO" id="GO:0005886">
    <property type="term" value="C:plasma membrane"/>
    <property type="evidence" value="ECO:0007669"/>
    <property type="project" value="TreeGrafter"/>
</dbReference>
<keyword evidence="5 10" id="KW-0418">Kinase</keyword>
<dbReference type="PROSITE" id="PS50146">
    <property type="entry name" value="DAGK"/>
    <property type="match status" value="1"/>
</dbReference>
<dbReference type="Gene3D" id="3.40.50.10330">
    <property type="entry name" value="Probable inorganic polyphosphate/atp-NAD kinase, domain 1"/>
    <property type="match status" value="1"/>
</dbReference>
<keyword evidence="8" id="KW-1208">Phospholipid metabolism</keyword>
<evidence type="ECO:0000256" key="4">
    <source>
        <dbReference type="ARBA" id="ARBA00022741"/>
    </source>
</evidence>
<dbReference type="InterPro" id="IPR050187">
    <property type="entry name" value="Lipid_Phosphate_FormReg"/>
</dbReference>
<comment type="caution">
    <text evidence="10">The sequence shown here is derived from an EMBL/GenBank/DDBJ whole genome shotgun (WGS) entry which is preliminary data.</text>
</comment>
<reference evidence="10 11" key="1">
    <citation type="submission" date="2019-06" db="EMBL/GenBank/DDBJ databases">
        <title>Draft genome sequence of Actinomyces oris CCUG 34288T.</title>
        <authorList>
            <person name="Salva-Serra F."/>
            <person name="Cardew S."/>
            <person name="Moore E."/>
        </authorList>
    </citation>
    <scope>NUCLEOTIDE SEQUENCE [LARGE SCALE GENOMIC DNA]</scope>
    <source>
        <strain evidence="10 11">CCUG 34288</strain>
    </source>
</reference>
<dbReference type="GeneID" id="64212655"/>
<evidence type="ECO:0000259" key="9">
    <source>
        <dbReference type="PROSITE" id="PS50146"/>
    </source>
</evidence>
<evidence type="ECO:0000313" key="11">
    <source>
        <dbReference type="Proteomes" id="UP000317942"/>
    </source>
</evidence>
<dbReference type="GO" id="GO:0008654">
    <property type="term" value="P:phospholipid biosynthetic process"/>
    <property type="evidence" value="ECO:0007669"/>
    <property type="project" value="UniProtKB-KW"/>
</dbReference>
<dbReference type="InterPro" id="IPR017438">
    <property type="entry name" value="ATP-NAD_kinase_N"/>
</dbReference>
<evidence type="ECO:0000256" key="3">
    <source>
        <dbReference type="ARBA" id="ARBA00022679"/>
    </source>
</evidence>
<evidence type="ECO:0000256" key="2">
    <source>
        <dbReference type="ARBA" id="ARBA00005983"/>
    </source>
</evidence>
<dbReference type="SUPFAM" id="SSF111331">
    <property type="entry name" value="NAD kinase/diacylglycerol kinase-like"/>
    <property type="match status" value="1"/>
</dbReference>
<dbReference type="AlphaFoldDB" id="A0A508BIH9"/>
<evidence type="ECO:0000313" key="10">
    <source>
        <dbReference type="EMBL" id="TQD60514.1"/>
    </source>
</evidence>
<keyword evidence="7" id="KW-0444">Lipid biosynthesis</keyword>
<dbReference type="Proteomes" id="UP000317942">
    <property type="component" value="Unassembled WGS sequence"/>
</dbReference>
<name>A0A508BIH9_9ACTO</name>
<dbReference type="GO" id="GO:0005524">
    <property type="term" value="F:ATP binding"/>
    <property type="evidence" value="ECO:0007669"/>
    <property type="project" value="UniProtKB-KW"/>
</dbReference>
<gene>
    <name evidence="10" type="ORF">FK267_08780</name>
</gene>
<comment type="similarity">
    <text evidence="2">Belongs to the diacylglycerol/lipid kinase family.</text>
</comment>
<dbReference type="InterPro" id="IPR001206">
    <property type="entry name" value="Diacylglycerol_kinase_cat_dom"/>
</dbReference>
<evidence type="ECO:0000256" key="6">
    <source>
        <dbReference type="ARBA" id="ARBA00022840"/>
    </source>
</evidence>
<dbReference type="InterPro" id="IPR016064">
    <property type="entry name" value="NAD/diacylglycerol_kinase_sf"/>
</dbReference>
<evidence type="ECO:0000256" key="5">
    <source>
        <dbReference type="ARBA" id="ARBA00022777"/>
    </source>
</evidence>
<keyword evidence="7" id="KW-0594">Phospholipid biosynthesis</keyword>
<dbReference type="InterPro" id="IPR045540">
    <property type="entry name" value="YegS/DAGK_C"/>
</dbReference>
<evidence type="ECO:0000256" key="1">
    <source>
        <dbReference type="ARBA" id="ARBA00001946"/>
    </source>
</evidence>
<dbReference type="PANTHER" id="PTHR12358:SF106">
    <property type="entry name" value="LIPID KINASE YEGS"/>
    <property type="match status" value="1"/>
</dbReference>
<keyword evidence="4" id="KW-0547">Nucleotide-binding</keyword>
<dbReference type="RefSeq" id="WP_010615216.1">
    <property type="nucleotide sequence ID" value="NZ_CP066060.1"/>
</dbReference>
<evidence type="ECO:0000256" key="7">
    <source>
        <dbReference type="ARBA" id="ARBA00023209"/>
    </source>
</evidence>
<dbReference type="PANTHER" id="PTHR12358">
    <property type="entry name" value="SPHINGOSINE KINASE"/>
    <property type="match status" value="1"/>
</dbReference>
<dbReference type="EMBL" id="VICC01000006">
    <property type="protein sequence ID" value="TQD60514.1"/>
    <property type="molecule type" value="Genomic_DNA"/>
</dbReference>
<dbReference type="Pfam" id="PF19279">
    <property type="entry name" value="YegS_C"/>
    <property type="match status" value="1"/>
</dbReference>